<dbReference type="eggNOG" id="COG1028">
    <property type="taxonomic scope" value="Bacteria"/>
</dbReference>
<keyword evidence="4" id="KW-0614">Plasmid</keyword>
<comment type="similarity">
    <text evidence="1 3">Belongs to the short-chain dehydrogenases/reductases (SDR) family.</text>
</comment>
<evidence type="ECO:0000256" key="3">
    <source>
        <dbReference type="RuleBase" id="RU000363"/>
    </source>
</evidence>
<dbReference type="AlphaFoldDB" id="F8L322"/>
<gene>
    <name evidence="4" type="ordered locus">SNE_B25090</name>
</gene>
<organism evidence="4 5">
    <name type="scientific">Simkania negevensis (strain ATCC VR-1471 / DSM 27360 / Z)</name>
    <dbReference type="NCBI Taxonomy" id="331113"/>
    <lineage>
        <taxon>Bacteria</taxon>
        <taxon>Pseudomonadati</taxon>
        <taxon>Chlamydiota</taxon>
        <taxon>Chlamydiia</taxon>
        <taxon>Parachlamydiales</taxon>
        <taxon>Simkaniaceae</taxon>
        <taxon>Simkania</taxon>
    </lineage>
</organism>
<dbReference type="Pfam" id="PF00106">
    <property type="entry name" value="adh_short"/>
    <property type="match status" value="1"/>
</dbReference>
<dbReference type="InterPro" id="IPR020904">
    <property type="entry name" value="Sc_DH/Rdtase_CS"/>
</dbReference>
<keyword evidence="2 4" id="KW-0560">Oxidoreductase</keyword>
<proteinExistence type="inferred from homology"/>
<dbReference type="EMBL" id="FR872581">
    <property type="protein sequence ID" value="CCB87868.1"/>
    <property type="molecule type" value="Genomic_DNA"/>
</dbReference>
<evidence type="ECO:0000313" key="4">
    <source>
        <dbReference type="EMBL" id="CCB87868.1"/>
    </source>
</evidence>
<dbReference type="HOGENOM" id="CLU_1037844_0_0_0"/>
<keyword evidence="5" id="KW-1185">Reference proteome</keyword>
<reference evidence="4 5" key="2">
    <citation type="journal article" date="2011" name="Mol. Biol. Evol.">
        <title>Unity in variety--the pan-genome of the Chlamydiae.</title>
        <authorList>
            <person name="Collingro A."/>
            <person name="Tischler P."/>
            <person name="Weinmaier T."/>
            <person name="Penz T."/>
            <person name="Heinz E."/>
            <person name="Brunham R.C."/>
            <person name="Read T.D."/>
            <person name="Bavoil P.M."/>
            <person name="Sachse K."/>
            <person name="Kahane S."/>
            <person name="Friedman M.G."/>
            <person name="Rattei T."/>
            <person name="Myers G.S."/>
            <person name="Horn M."/>
        </authorList>
    </citation>
    <scope>NUCLEOTIDE SEQUENCE [LARGE SCALE GENOMIC DNA]</scope>
    <source>
        <strain evidence="5">ATCC VR-1471 / Z</strain>
        <plasmid evidence="4 5">pSn</plasmid>
    </source>
</reference>
<geneLocation type="plasmid" evidence="4 5">
    <name>pSn</name>
</geneLocation>
<dbReference type="SUPFAM" id="SSF51735">
    <property type="entry name" value="NAD(P)-binding Rossmann-fold domains"/>
    <property type="match status" value="1"/>
</dbReference>
<dbReference type="PRINTS" id="PR00081">
    <property type="entry name" value="GDHRDH"/>
</dbReference>
<dbReference type="InterPro" id="IPR036291">
    <property type="entry name" value="NAD(P)-bd_dom_sf"/>
</dbReference>
<dbReference type="PROSITE" id="PS00061">
    <property type="entry name" value="ADH_SHORT"/>
    <property type="match status" value="1"/>
</dbReference>
<dbReference type="PANTHER" id="PTHR43976:SF16">
    <property type="entry name" value="SHORT-CHAIN DEHYDROGENASE_REDUCTASE FAMILY PROTEIN"/>
    <property type="match status" value="1"/>
</dbReference>
<sequence length="268" mass="30056">MKKQIIFITGASKGLGKALAKKFIEEGNTVYCGVRNTSAAPNGSYPVFLDLTIEVSLINAVNHIIKTSGKIDILIHNAGIAFVGPVDSMTLEESRRMFEVNFFAPFRLTQLFLPYFRKQRYGKILFVSSIRAIDSGAYIGLYSASKAALESIAFDWAVTLSRWNIIVSVVQPGPIDTGIELQTGHYFHDNNPYPPLENISLDLQPVDQVCEVIVEKLKAKELPFKFQTNIEGAKTANKHLIDPSWNEWCKAQKSFFKEEESNEIFQSL</sequence>
<dbReference type="EC" id="1.1.1.-" evidence="4"/>
<dbReference type="InterPro" id="IPR051911">
    <property type="entry name" value="SDR_oxidoreductase"/>
</dbReference>
<dbReference type="KEGG" id="sng:SNE_B25090"/>
<dbReference type="PRINTS" id="PR00080">
    <property type="entry name" value="SDRFAMILY"/>
</dbReference>
<protein>
    <submittedName>
        <fullName evidence="4">Putative short chain dehydrogenase/reductase family protein</fullName>
        <ecNumber evidence="4">1.1.1.-</ecNumber>
    </submittedName>
</protein>
<reference key="1">
    <citation type="journal article" date="2011" name="Mol. Biol. Evol.">
        <title>Unity in variety -- the pan-genome of the Chlamydiae.</title>
        <authorList>
            <person name="Collingro A."/>
            <person name="Tischler P."/>
            <person name="Weinmaier T."/>
            <person name="Penz T."/>
            <person name="Heinz E."/>
            <person name="Brunham R.C."/>
            <person name="Read T.D."/>
            <person name="Bavoil P.M."/>
            <person name="Sachse K."/>
            <person name="Kahane S."/>
            <person name="Friedman M.G."/>
            <person name="Rattei T."/>
            <person name="Myers G.S.A."/>
            <person name="Horn M."/>
        </authorList>
    </citation>
    <scope>NUCLEOTIDE SEQUENCE</scope>
    <source>
        <strain>Z</strain>
    </source>
</reference>
<dbReference type="Gene3D" id="3.40.50.720">
    <property type="entry name" value="NAD(P)-binding Rossmann-like Domain"/>
    <property type="match status" value="1"/>
</dbReference>
<evidence type="ECO:0000256" key="2">
    <source>
        <dbReference type="ARBA" id="ARBA00023002"/>
    </source>
</evidence>
<evidence type="ECO:0000256" key="1">
    <source>
        <dbReference type="ARBA" id="ARBA00006484"/>
    </source>
</evidence>
<dbReference type="PANTHER" id="PTHR43976">
    <property type="entry name" value="SHORT CHAIN DEHYDROGENASE"/>
    <property type="match status" value="1"/>
</dbReference>
<dbReference type="Proteomes" id="UP000000496">
    <property type="component" value="Plasmid pSn"/>
</dbReference>
<dbReference type="GO" id="GO:0016491">
    <property type="term" value="F:oxidoreductase activity"/>
    <property type="evidence" value="ECO:0007669"/>
    <property type="project" value="UniProtKB-KW"/>
</dbReference>
<accession>F8L322</accession>
<name>F8L322_SIMNZ</name>
<dbReference type="InterPro" id="IPR002347">
    <property type="entry name" value="SDR_fam"/>
</dbReference>
<evidence type="ECO:0000313" key="5">
    <source>
        <dbReference type="Proteomes" id="UP000000496"/>
    </source>
</evidence>